<protein>
    <submittedName>
        <fullName evidence="1">Membrane dipeptidase</fullName>
    </submittedName>
</protein>
<dbReference type="InterPro" id="IPR032466">
    <property type="entry name" value="Metal_Hydrolase"/>
</dbReference>
<comment type="caution">
    <text evidence="1">The sequence shown here is derived from an EMBL/GenBank/DDBJ whole genome shotgun (WGS) entry which is preliminary data.</text>
</comment>
<dbReference type="Proteomes" id="UP001597024">
    <property type="component" value="Unassembled WGS sequence"/>
</dbReference>
<dbReference type="Gene3D" id="3.20.20.140">
    <property type="entry name" value="Metal-dependent hydrolases"/>
    <property type="match status" value="1"/>
</dbReference>
<evidence type="ECO:0000313" key="1">
    <source>
        <dbReference type="EMBL" id="MFD0890950.1"/>
    </source>
</evidence>
<keyword evidence="2" id="KW-1185">Reference proteome</keyword>
<organism evidence="1 2">
    <name type="scientific">Streptosporangium algeriense</name>
    <dbReference type="NCBI Taxonomy" id="1682748"/>
    <lineage>
        <taxon>Bacteria</taxon>
        <taxon>Bacillati</taxon>
        <taxon>Actinomycetota</taxon>
        <taxon>Actinomycetes</taxon>
        <taxon>Streptosporangiales</taxon>
        <taxon>Streptosporangiaceae</taxon>
        <taxon>Streptosporangium</taxon>
    </lineage>
</organism>
<accession>A0ABW3E4A3</accession>
<reference evidence="2" key="1">
    <citation type="journal article" date="2019" name="Int. J. Syst. Evol. Microbiol.">
        <title>The Global Catalogue of Microorganisms (GCM) 10K type strain sequencing project: providing services to taxonomists for standard genome sequencing and annotation.</title>
        <authorList>
            <consortium name="The Broad Institute Genomics Platform"/>
            <consortium name="The Broad Institute Genome Sequencing Center for Infectious Disease"/>
            <person name="Wu L."/>
            <person name="Ma J."/>
        </authorList>
    </citation>
    <scope>NUCLEOTIDE SEQUENCE [LARGE SCALE GENOMIC DNA]</scope>
    <source>
        <strain evidence="2">CCUG 62974</strain>
    </source>
</reference>
<dbReference type="EMBL" id="JBHTHX010002798">
    <property type="protein sequence ID" value="MFD0890950.1"/>
    <property type="molecule type" value="Genomic_DNA"/>
</dbReference>
<proteinExistence type="predicted"/>
<evidence type="ECO:0000313" key="2">
    <source>
        <dbReference type="Proteomes" id="UP001597024"/>
    </source>
</evidence>
<feature type="non-terminal residue" evidence="1">
    <location>
        <position position="1"/>
    </location>
</feature>
<dbReference type="SUPFAM" id="SSF51556">
    <property type="entry name" value="Metallo-dependent hydrolases"/>
    <property type="match status" value="1"/>
</dbReference>
<gene>
    <name evidence="1" type="ORF">ACFQ08_40925</name>
</gene>
<name>A0ABW3E4A3_9ACTN</name>
<sequence length="73" mass="7931">PDFVREVIHDTTPPCCEDTAPDGLDATAAIPGLDGPRGLPLVTEALLRRGLPEEDILKILGGNVRRLFQKELQ</sequence>